<gene>
    <name evidence="2" type="ORF">ENUP19_0328G0009</name>
</gene>
<keyword evidence="1" id="KW-1133">Transmembrane helix</keyword>
<reference evidence="2 3" key="1">
    <citation type="journal article" date="2019" name="PLoS Negl. Trop. Dis.">
        <title>Whole genome sequencing of Entamoeba nuttalli reveals mammalian host-related molecular signatures and a novel octapeptide-repeat surface protein.</title>
        <authorList>
            <person name="Tanaka M."/>
            <person name="Makiuchi T."/>
            <person name="Komiyama T."/>
            <person name="Shiina T."/>
            <person name="Osaki K."/>
            <person name="Tachibana H."/>
        </authorList>
    </citation>
    <scope>NUCLEOTIDE SEQUENCE [LARGE SCALE GENOMIC DNA]</scope>
    <source>
        <strain evidence="2 3">P19-061405</strain>
    </source>
</reference>
<comment type="caution">
    <text evidence="2">The sequence shown here is derived from an EMBL/GenBank/DDBJ whole genome shotgun (WGS) entry which is preliminary data.</text>
</comment>
<proteinExistence type="predicted"/>
<feature type="transmembrane region" description="Helical" evidence="1">
    <location>
        <begin position="12"/>
        <end position="35"/>
    </location>
</feature>
<sequence>MVSELAEKLFSPTALILAFILFGVTIAMLVVIPLFPIVSDNYVQSVLTPLTDDMNKQVMDALNKLN</sequence>
<evidence type="ECO:0000256" key="1">
    <source>
        <dbReference type="SAM" id="Phobius"/>
    </source>
</evidence>
<evidence type="ECO:0000313" key="2">
    <source>
        <dbReference type="EMBL" id="GAB1227224.1"/>
    </source>
</evidence>
<name>A0ABQ0DWK3_9EUKA</name>
<accession>A0ABQ0DWK3</accession>
<evidence type="ECO:0000313" key="3">
    <source>
        <dbReference type="Proteomes" id="UP001628156"/>
    </source>
</evidence>
<dbReference type="Proteomes" id="UP001628156">
    <property type="component" value="Unassembled WGS sequence"/>
</dbReference>
<protein>
    <submittedName>
        <fullName evidence="2">Uncharacterized protein</fullName>
    </submittedName>
</protein>
<organism evidence="2 3">
    <name type="scientific">Entamoeba nuttalli</name>
    <dbReference type="NCBI Taxonomy" id="412467"/>
    <lineage>
        <taxon>Eukaryota</taxon>
        <taxon>Amoebozoa</taxon>
        <taxon>Evosea</taxon>
        <taxon>Archamoebae</taxon>
        <taxon>Mastigamoebida</taxon>
        <taxon>Entamoebidae</taxon>
        <taxon>Entamoeba</taxon>
    </lineage>
</organism>
<dbReference type="EMBL" id="BAAFRS010000328">
    <property type="protein sequence ID" value="GAB1227224.1"/>
    <property type="molecule type" value="Genomic_DNA"/>
</dbReference>
<keyword evidence="1" id="KW-0812">Transmembrane</keyword>
<keyword evidence="3" id="KW-1185">Reference proteome</keyword>
<keyword evidence="1" id="KW-0472">Membrane</keyword>